<feature type="non-terminal residue" evidence="6">
    <location>
        <position position="1"/>
    </location>
</feature>
<dbReference type="PROSITE" id="PS50931">
    <property type="entry name" value="HTH_LYSR"/>
    <property type="match status" value="1"/>
</dbReference>
<evidence type="ECO:0000256" key="4">
    <source>
        <dbReference type="ARBA" id="ARBA00023163"/>
    </source>
</evidence>
<dbReference type="PATRIC" id="fig|875330.6.peg.4037"/>
<organism evidence="6 7">
    <name type="scientific">Pseudomonas savastanoi pv. glycinea str. race 4</name>
    <dbReference type="NCBI Taxonomy" id="875330"/>
    <lineage>
        <taxon>Bacteria</taxon>
        <taxon>Pseudomonadati</taxon>
        <taxon>Pseudomonadota</taxon>
        <taxon>Gammaproteobacteria</taxon>
        <taxon>Pseudomonadales</taxon>
        <taxon>Pseudomonadaceae</taxon>
        <taxon>Pseudomonas</taxon>
    </lineage>
</organism>
<dbReference type="Proteomes" id="UP000005466">
    <property type="component" value="Unassembled WGS sequence"/>
</dbReference>
<evidence type="ECO:0000256" key="1">
    <source>
        <dbReference type="ARBA" id="ARBA00009437"/>
    </source>
</evidence>
<dbReference type="HOGENOM" id="CLU_039613_6_0_6"/>
<dbReference type="SUPFAM" id="SSF46785">
    <property type="entry name" value="Winged helix' DNA-binding domain"/>
    <property type="match status" value="1"/>
</dbReference>
<dbReference type="FunFam" id="1.10.10.10:FF:000001">
    <property type="entry name" value="LysR family transcriptional regulator"/>
    <property type="match status" value="1"/>
</dbReference>
<dbReference type="InterPro" id="IPR050950">
    <property type="entry name" value="HTH-type_LysR_regulators"/>
</dbReference>
<proteinExistence type="inferred from homology"/>
<dbReference type="Pfam" id="PF03466">
    <property type="entry name" value="LysR_substrate"/>
    <property type="match status" value="1"/>
</dbReference>
<dbReference type="GO" id="GO:0003700">
    <property type="term" value="F:DNA-binding transcription factor activity"/>
    <property type="evidence" value="ECO:0007669"/>
    <property type="project" value="InterPro"/>
</dbReference>
<keyword evidence="4" id="KW-0804">Transcription</keyword>
<dbReference type="InterPro" id="IPR005119">
    <property type="entry name" value="LysR_subst-bd"/>
</dbReference>
<dbReference type="InterPro" id="IPR036388">
    <property type="entry name" value="WH-like_DNA-bd_sf"/>
</dbReference>
<keyword evidence="3" id="KW-0238">DNA-binding</keyword>
<reference evidence="6 7" key="1">
    <citation type="journal article" date="2011" name="PLoS Pathog.">
        <title>Dynamic evolution of pathogenicity revealed by sequencing and comparative genomics of 19 Pseudomonas syringae isolates.</title>
        <authorList>
            <person name="Baltrus D.A."/>
            <person name="Nishimura M.T."/>
            <person name="Romanchuk A."/>
            <person name="Chang J.H."/>
            <person name="Mukhtar M.S."/>
            <person name="Cherkis K."/>
            <person name="Roach J."/>
            <person name="Grant S.R."/>
            <person name="Jones C.D."/>
            <person name="Dangl J.L."/>
        </authorList>
    </citation>
    <scope>NUCLEOTIDE SEQUENCE [LARGE SCALE GENOMIC DNA]</scope>
    <source>
        <strain evidence="7">race 4</strain>
    </source>
</reference>
<comment type="caution">
    <text evidence="6">The sequence shown here is derived from an EMBL/GenBank/DDBJ whole genome shotgun (WGS) entry which is preliminary data.</text>
</comment>
<dbReference type="GO" id="GO:0005829">
    <property type="term" value="C:cytosol"/>
    <property type="evidence" value="ECO:0007669"/>
    <property type="project" value="TreeGrafter"/>
</dbReference>
<dbReference type="PANTHER" id="PTHR30419:SF8">
    <property type="entry name" value="NITROGEN ASSIMILATION TRANSCRIPTIONAL ACTIVATOR-RELATED"/>
    <property type="match status" value="1"/>
</dbReference>
<keyword evidence="2" id="KW-0805">Transcription regulation</keyword>
<sequence length="326" mass="35999">AKRINAKSTIFRTFHCRKGSAGAAMQLYGVQSTALRYFLEVARCGSISEASIRLNVASSAVSRQISKLERELDAVLFERQARGMMLSEAGIRLAAYARKSQLEAEQVVLEITELQGLQRGHVRIACSEGFALDFLPQCIARFRRQYQGIHFSMEVCAPAQATERVRSGDADLCLTFSLTPQNEIKVEHIHSGAICAVVSHNHPLASRTEVSLAELQPYAIALTNPDTTLRQLFDICCGVQGLLFDPVLTSNYIGALLRFVREEGGISLSSEMTLDKRAHEKQLKSLPISDEGMKARRIELQSMAGRNLPAAVAAFRDFLIEELAKT</sequence>
<dbReference type="Gene3D" id="1.10.10.10">
    <property type="entry name" value="Winged helix-like DNA-binding domain superfamily/Winged helix DNA-binding domain"/>
    <property type="match status" value="1"/>
</dbReference>
<comment type="similarity">
    <text evidence="1">Belongs to the LysR transcriptional regulatory family.</text>
</comment>
<dbReference type="GO" id="GO:0003677">
    <property type="term" value="F:DNA binding"/>
    <property type="evidence" value="ECO:0007669"/>
    <property type="project" value="UniProtKB-KW"/>
</dbReference>
<dbReference type="PANTHER" id="PTHR30419">
    <property type="entry name" value="HTH-TYPE TRANSCRIPTIONAL REGULATOR YBHD"/>
    <property type="match status" value="1"/>
</dbReference>
<accession>F3CA19</accession>
<dbReference type="InterPro" id="IPR000847">
    <property type="entry name" value="LysR_HTH_N"/>
</dbReference>
<evidence type="ECO:0000256" key="2">
    <source>
        <dbReference type="ARBA" id="ARBA00023015"/>
    </source>
</evidence>
<dbReference type="BioCyc" id="PSYR875330:G11XH-4607-MONOMER"/>
<dbReference type="AlphaFoldDB" id="F3CA19"/>
<evidence type="ECO:0000259" key="5">
    <source>
        <dbReference type="PROSITE" id="PS50931"/>
    </source>
</evidence>
<dbReference type="Pfam" id="PF00126">
    <property type="entry name" value="HTH_1"/>
    <property type="match status" value="1"/>
</dbReference>
<dbReference type="SUPFAM" id="SSF53850">
    <property type="entry name" value="Periplasmic binding protein-like II"/>
    <property type="match status" value="1"/>
</dbReference>
<evidence type="ECO:0000256" key="3">
    <source>
        <dbReference type="ARBA" id="ARBA00023125"/>
    </source>
</evidence>
<evidence type="ECO:0000313" key="6">
    <source>
        <dbReference type="EMBL" id="EGH16111.1"/>
    </source>
</evidence>
<feature type="domain" description="HTH lysR-type" evidence="5">
    <location>
        <begin position="30"/>
        <end position="87"/>
    </location>
</feature>
<gene>
    <name evidence="6" type="ORF">Pgy4_23768</name>
</gene>
<name>F3CA19_PSESG</name>
<dbReference type="EMBL" id="ADWY01001148">
    <property type="protein sequence ID" value="EGH16111.1"/>
    <property type="molecule type" value="Genomic_DNA"/>
</dbReference>
<evidence type="ECO:0000313" key="7">
    <source>
        <dbReference type="Proteomes" id="UP000005466"/>
    </source>
</evidence>
<protein>
    <submittedName>
        <fullName evidence="6">LysR family transcriptional regulator</fullName>
    </submittedName>
</protein>
<dbReference type="InterPro" id="IPR036390">
    <property type="entry name" value="WH_DNA-bd_sf"/>
</dbReference>
<dbReference type="Gene3D" id="3.40.190.290">
    <property type="match status" value="1"/>
</dbReference>